<dbReference type="InterPro" id="IPR023213">
    <property type="entry name" value="CAT-like_dom_sf"/>
</dbReference>
<organism evidence="4 5">
    <name type="scientific">Trema orientale</name>
    <name type="common">Charcoal tree</name>
    <name type="synonym">Celtis orientalis</name>
    <dbReference type="NCBI Taxonomy" id="63057"/>
    <lineage>
        <taxon>Eukaryota</taxon>
        <taxon>Viridiplantae</taxon>
        <taxon>Streptophyta</taxon>
        <taxon>Embryophyta</taxon>
        <taxon>Tracheophyta</taxon>
        <taxon>Spermatophyta</taxon>
        <taxon>Magnoliopsida</taxon>
        <taxon>eudicotyledons</taxon>
        <taxon>Gunneridae</taxon>
        <taxon>Pentapetalae</taxon>
        <taxon>rosids</taxon>
        <taxon>fabids</taxon>
        <taxon>Rosales</taxon>
        <taxon>Cannabaceae</taxon>
        <taxon>Trema</taxon>
    </lineage>
</organism>
<keyword evidence="5" id="KW-1185">Reference proteome</keyword>
<sequence length="457" mass="51006">MEAVKVDILSGELVKPSSPTPTHLKHYKLCLLDQFFPEIHCGILFFYSSPPGCHKNDDKNYCRILKDSLSETLTDFYPIAGRFKDTSTIDCNDDGACVVEAKLDSNLSDFLTSLSQASEKSNLHQKLGKLNPAFDSETMELASKCMLIAQLTVFECGGTAICFSLQHRFCDLWSVVVFLRSWSARARGSYGEIAVPSFVGSSFLPPQDLPPLPPLENPIENRTMRRLVFEAPKISALKEKLMSENRSKSAEITSVSRVEVVLALVLKSAISAARSIDESAKKSAVFCSVNLRKRTEPPLPENSMGNLIWTLSVETEEEEEGTEFHALVRKMKSETTSFCDEKVSRLKGEEGVSFVFESVKKRGEIVEATGDLNLYWCTSWCRFPVYETDFGWGKPVWVSSGILSSKNLIVMEDTMEDTKCGSGIQAWVTLDPKVMAIFERDEEILSFASFNPNIIVD</sequence>
<keyword evidence="2 4" id="KW-0808">Transferase</keyword>
<evidence type="ECO:0000256" key="3">
    <source>
        <dbReference type="ARBA" id="ARBA00023315"/>
    </source>
</evidence>
<gene>
    <name evidence="4" type="ORF">TorRG33x02_289950</name>
</gene>
<dbReference type="InParanoid" id="A0A2P5CCP1"/>
<proteinExistence type="inferred from homology"/>
<dbReference type="Gene3D" id="3.30.559.10">
    <property type="entry name" value="Chloramphenicol acetyltransferase-like domain"/>
    <property type="match status" value="2"/>
</dbReference>
<evidence type="ECO:0000256" key="2">
    <source>
        <dbReference type="ARBA" id="ARBA00022679"/>
    </source>
</evidence>
<dbReference type="AlphaFoldDB" id="A0A2P5CCP1"/>
<name>A0A2P5CCP1_TREOI</name>
<dbReference type="PANTHER" id="PTHR31623:SF128">
    <property type="entry name" value="SALUTARIDINOL 7-O-ACETYLTRANSFERASE-LIKE"/>
    <property type="match status" value="1"/>
</dbReference>
<dbReference type="EMBL" id="JXTC01000381">
    <property type="protein sequence ID" value="PON58791.1"/>
    <property type="molecule type" value="Genomic_DNA"/>
</dbReference>
<keyword evidence="3" id="KW-0012">Acyltransferase</keyword>
<reference evidence="5" key="1">
    <citation type="submission" date="2016-06" db="EMBL/GenBank/DDBJ databases">
        <title>Parallel loss of symbiosis genes in relatives of nitrogen-fixing non-legume Parasponia.</title>
        <authorList>
            <person name="Van Velzen R."/>
            <person name="Holmer R."/>
            <person name="Bu F."/>
            <person name="Rutten L."/>
            <person name="Van Zeijl A."/>
            <person name="Liu W."/>
            <person name="Santuari L."/>
            <person name="Cao Q."/>
            <person name="Sharma T."/>
            <person name="Shen D."/>
            <person name="Roswanjaya Y."/>
            <person name="Wardhani T."/>
            <person name="Kalhor M.S."/>
            <person name="Jansen J."/>
            <person name="Van den Hoogen J."/>
            <person name="Gungor B."/>
            <person name="Hartog M."/>
            <person name="Hontelez J."/>
            <person name="Verver J."/>
            <person name="Yang W.-C."/>
            <person name="Schijlen E."/>
            <person name="Repin R."/>
            <person name="Schilthuizen M."/>
            <person name="Schranz E."/>
            <person name="Heidstra R."/>
            <person name="Miyata K."/>
            <person name="Fedorova E."/>
            <person name="Kohlen W."/>
            <person name="Bisseling T."/>
            <person name="Smit S."/>
            <person name="Geurts R."/>
        </authorList>
    </citation>
    <scope>NUCLEOTIDE SEQUENCE [LARGE SCALE GENOMIC DNA]</scope>
    <source>
        <strain evidence="5">cv. RG33-2</strain>
    </source>
</reference>
<dbReference type="PANTHER" id="PTHR31623">
    <property type="entry name" value="F21J9.9"/>
    <property type="match status" value="1"/>
</dbReference>
<dbReference type="Pfam" id="PF02458">
    <property type="entry name" value="Transferase"/>
    <property type="match status" value="1"/>
</dbReference>
<dbReference type="Proteomes" id="UP000237000">
    <property type="component" value="Unassembled WGS sequence"/>
</dbReference>
<evidence type="ECO:0000313" key="5">
    <source>
        <dbReference type="Proteomes" id="UP000237000"/>
    </source>
</evidence>
<dbReference type="GO" id="GO:0016746">
    <property type="term" value="F:acyltransferase activity"/>
    <property type="evidence" value="ECO:0007669"/>
    <property type="project" value="UniProtKB-KW"/>
</dbReference>
<evidence type="ECO:0000256" key="1">
    <source>
        <dbReference type="ARBA" id="ARBA00009861"/>
    </source>
</evidence>
<accession>A0A2P5CCP1</accession>
<comment type="similarity">
    <text evidence="1">Belongs to the plant acyltransferase family.</text>
</comment>
<evidence type="ECO:0000313" key="4">
    <source>
        <dbReference type="EMBL" id="PON58791.1"/>
    </source>
</evidence>
<protein>
    <submittedName>
        <fullName evidence="4">Transferase</fullName>
    </submittedName>
</protein>
<dbReference type="OrthoDB" id="671439at2759"/>
<comment type="caution">
    <text evidence="4">The sequence shown here is derived from an EMBL/GenBank/DDBJ whole genome shotgun (WGS) entry which is preliminary data.</text>
</comment>